<dbReference type="InterPro" id="IPR007554">
    <property type="entry name" value="Glycerophosphate_synth"/>
</dbReference>
<organism evidence="8 9">
    <name type="scientific">Eubacterium maltosivorans</name>
    <dbReference type="NCBI Taxonomy" id="2041044"/>
    <lineage>
        <taxon>Bacteria</taxon>
        <taxon>Bacillati</taxon>
        <taxon>Bacillota</taxon>
        <taxon>Clostridia</taxon>
        <taxon>Eubacteriales</taxon>
        <taxon>Eubacteriaceae</taxon>
        <taxon>Eubacterium</taxon>
    </lineage>
</organism>
<protein>
    <submittedName>
        <fullName evidence="8">Uncharacterized protein</fullName>
    </submittedName>
</protein>
<dbReference type="InterPro" id="IPR051612">
    <property type="entry name" value="Teichoic_Acid_Biosynth"/>
</dbReference>
<feature type="transmembrane region" description="Helical" evidence="7">
    <location>
        <begin position="36"/>
        <end position="55"/>
    </location>
</feature>
<evidence type="ECO:0000256" key="4">
    <source>
        <dbReference type="ARBA" id="ARBA00022679"/>
    </source>
</evidence>
<dbReference type="GO" id="GO:0047355">
    <property type="term" value="F:CDP-glycerol glycerophosphotransferase activity"/>
    <property type="evidence" value="ECO:0007669"/>
    <property type="project" value="InterPro"/>
</dbReference>
<keyword evidence="7" id="KW-1133">Transmembrane helix</keyword>
<dbReference type="InterPro" id="IPR043148">
    <property type="entry name" value="TagF_C"/>
</dbReference>
<keyword evidence="3" id="KW-1003">Cell membrane</keyword>
<dbReference type="AlphaFoldDB" id="A0A4P9C586"/>
<dbReference type="GO" id="GO:0019350">
    <property type="term" value="P:teichoic acid biosynthetic process"/>
    <property type="evidence" value="ECO:0007669"/>
    <property type="project" value="UniProtKB-KW"/>
</dbReference>
<keyword evidence="9" id="KW-1185">Reference proteome</keyword>
<keyword evidence="7" id="KW-0812">Transmembrane</keyword>
<dbReference type="PANTHER" id="PTHR37316">
    <property type="entry name" value="TEICHOIC ACID GLYCEROL-PHOSPHATE PRIMASE"/>
    <property type="match status" value="1"/>
</dbReference>
<comment type="subcellular location">
    <subcellularLocation>
        <location evidence="1">Cell membrane</location>
        <topology evidence="1">Peripheral membrane protein</topology>
    </subcellularLocation>
</comment>
<gene>
    <name evidence="8" type="ORF">CPZ25_004370</name>
</gene>
<keyword evidence="4" id="KW-0808">Transferase</keyword>
<evidence type="ECO:0000256" key="2">
    <source>
        <dbReference type="ARBA" id="ARBA00010488"/>
    </source>
</evidence>
<evidence type="ECO:0000313" key="8">
    <source>
        <dbReference type="EMBL" id="QCT70589.1"/>
    </source>
</evidence>
<dbReference type="KEGG" id="emt:CPZ25_004370"/>
<sequence length="417" mass="49264">MRFSIFDICNTIDCFLWSFTMKVKNKFTISNRLKAYLKYIASIVIMNTLKIFWILPINKNRILFFSFDGKQYSDNPKYISQYLHKRLPKKEIVWAFLEPEKFEYLEEIYHLVQRKGVQFIKEFVTAKIIVTNNHVPTYLPIRDKQILLNTWHGGSPLKTVGFSEKVPVFYNKFFYKMQNRKYSAFLSSSAFMTEEVFNNSFGYKGNVLDYGMPRNAILLGPHKEIINKVYKYFGIEQNNNCGIVLYAPTFRGDFRSSRFLPSKMQFDVEKCVECLNQKFKKKFKFLFRAHHTMSEAIEGNSVIMATDYPDMQELLCAADVLITDYSSCMGDIALMKKPTFLYAPDLESYIQNRGFYWDIRSLPFPLSQNQNEFYNAINSFNQKRYEREVDKYLLRLGTYESPDSVEKTVSWIINKLQ</sequence>
<dbReference type="Gene3D" id="3.40.50.11820">
    <property type="match status" value="1"/>
</dbReference>
<keyword evidence="6 7" id="KW-0472">Membrane</keyword>
<dbReference type="Pfam" id="PF04464">
    <property type="entry name" value="Glyphos_transf"/>
    <property type="match status" value="1"/>
</dbReference>
<name>A0A4P9C586_EUBML</name>
<dbReference type="Proteomes" id="UP000218387">
    <property type="component" value="Chromosome"/>
</dbReference>
<proteinExistence type="inferred from homology"/>
<evidence type="ECO:0000256" key="3">
    <source>
        <dbReference type="ARBA" id="ARBA00022475"/>
    </source>
</evidence>
<dbReference type="Gene3D" id="3.40.50.12580">
    <property type="match status" value="1"/>
</dbReference>
<evidence type="ECO:0000256" key="5">
    <source>
        <dbReference type="ARBA" id="ARBA00022944"/>
    </source>
</evidence>
<comment type="similarity">
    <text evidence="2">Belongs to the CDP-glycerol glycerophosphotransferase family.</text>
</comment>
<evidence type="ECO:0000313" key="9">
    <source>
        <dbReference type="Proteomes" id="UP000218387"/>
    </source>
</evidence>
<evidence type="ECO:0000256" key="7">
    <source>
        <dbReference type="SAM" id="Phobius"/>
    </source>
</evidence>
<dbReference type="GO" id="GO:0005886">
    <property type="term" value="C:plasma membrane"/>
    <property type="evidence" value="ECO:0007669"/>
    <property type="project" value="UniProtKB-SubCell"/>
</dbReference>
<dbReference type="SUPFAM" id="SSF53756">
    <property type="entry name" value="UDP-Glycosyltransferase/glycogen phosphorylase"/>
    <property type="match status" value="1"/>
</dbReference>
<evidence type="ECO:0000256" key="1">
    <source>
        <dbReference type="ARBA" id="ARBA00004202"/>
    </source>
</evidence>
<dbReference type="EMBL" id="CP029487">
    <property type="protein sequence ID" value="QCT70589.1"/>
    <property type="molecule type" value="Genomic_DNA"/>
</dbReference>
<evidence type="ECO:0000256" key="6">
    <source>
        <dbReference type="ARBA" id="ARBA00023136"/>
    </source>
</evidence>
<keyword evidence="5" id="KW-0777">Teichoic acid biosynthesis</keyword>
<reference evidence="8 9" key="1">
    <citation type="submission" date="2018-05" db="EMBL/GenBank/DDBJ databases">
        <title>Genome comparison of Eubacterium sp.</title>
        <authorList>
            <person name="Feng Y."/>
            <person name="Sanchez-Andrea I."/>
            <person name="Stams A.J.M."/>
            <person name="De Vos W.M."/>
        </authorList>
    </citation>
    <scope>NUCLEOTIDE SEQUENCE [LARGE SCALE GENOMIC DNA]</scope>
    <source>
        <strain evidence="8 9">YI</strain>
    </source>
</reference>
<dbReference type="InterPro" id="IPR043149">
    <property type="entry name" value="TagF_N"/>
</dbReference>
<dbReference type="PANTHER" id="PTHR37316:SF3">
    <property type="entry name" value="TEICHOIC ACID GLYCEROL-PHOSPHATE TRANSFERASE"/>
    <property type="match status" value="1"/>
</dbReference>
<accession>A0A4P9C586</accession>